<dbReference type="Proteomes" id="UP000325780">
    <property type="component" value="Unassembled WGS sequence"/>
</dbReference>
<name>A0A5N6TS42_ASPAV</name>
<dbReference type="InterPro" id="IPR051052">
    <property type="entry name" value="Diverse_substrate_MTase"/>
</dbReference>
<evidence type="ECO:0000256" key="5">
    <source>
        <dbReference type="ARBA" id="ARBA00022691"/>
    </source>
</evidence>
<evidence type="ECO:0000256" key="2">
    <source>
        <dbReference type="ARBA" id="ARBA00008361"/>
    </source>
</evidence>
<dbReference type="PANTHER" id="PTHR44942:SF4">
    <property type="entry name" value="METHYLTRANSFERASE TYPE 11 DOMAIN-CONTAINING PROTEIN"/>
    <property type="match status" value="1"/>
</dbReference>
<evidence type="ECO:0000256" key="1">
    <source>
        <dbReference type="ARBA" id="ARBA00005179"/>
    </source>
</evidence>
<reference evidence="7 8" key="1">
    <citation type="submission" date="2019-04" db="EMBL/GenBank/DDBJ databases">
        <title>Friends and foes A comparative genomics study of 23 Aspergillus species from section Flavi.</title>
        <authorList>
            <consortium name="DOE Joint Genome Institute"/>
            <person name="Kjaerbolling I."/>
            <person name="Vesth T."/>
            <person name="Frisvad J.C."/>
            <person name="Nybo J.L."/>
            <person name="Theobald S."/>
            <person name="Kildgaard S."/>
            <person name="Isbrandt T."/>
            <person name="Kuo A."/>
            <person name="Sato A."/>
            <person name="Lyhne E.K."/>
            <person name="Kogle M.E."/>
            <person name="Wiebenga A."/>
            <person name="Kun R.S."/>
            <person name="Lubbers R.J."/>
            <person name="Makela M.R."/>
            <person name="Barry K."/>
            <person name="Chovatia M."/>
            <person name="Clum A."/>
            <person name="Daum C."/>
            <person name="Haridas S."/>
            <person name="He G."/>
            <person name="LaButti K."/>
            <person name="Lipzen A."/>
            <person name="Mondo S."/>
            <person name="Riley R."/>
            <person name="Salamov A."/>
            <person name="Simmons B.A."/>
            <person name="Magnuson J.K."/>
            <person name="Henrissat B."/>
            <person name="Mortensen U.H."/>
            <person name="Larsen T.O."/>
            <person name="Devries R.P."/>
            <person name="Grigoriev I.V."/>
            <person name="Machida M."/>
            <person name="Baker S.E."/>
            <person name="Andersen M.R."/>
        </authorList>
    </citation>
    <scope>NUCLEOTIDE SEQUENCE [LARGE SCALE GENOMIC DNA]</scope>
    <source>
        <strain evidence="7 8">IBT 18842</strain>
    </source>
</reference>
<comment type="similarity">
    <text evidence="2">Belongs to the methyltransferase superfamily.</text>
</comment>
<dbReference type="InterPro" id="IPR013216">
    <property type="entry name" value="Methyltransf_11"/>
</dbReference>
<dbReference type="SUPFAM" id="SSF53335">
    <property type="entry name" value="S-adenosyl-L-methionine-dependent methyltransferases"/>
    <property type="match status" value="1"/>
</dbReference>
<evidence type="ECO:0000256" key="3">
    <source>
        <dbReference type="ARBA" id="ARBA00022603"/>
    </source>
</evidence>
<proteinExistence type="inferred from homology"/>
<dbReference type="CDD" id="cd02440">
    <property type="entry name" value="AdoMet_MTases"/>
    <property type="match status" value="1"/>
</dbReference>
<keyword evidence="3 7" id="KW-0489">Methyltransferase</keyword>
<evidence type="ECO:0000313" key="8">
    <source>
        <dbReference type="Proteomes" id="UP000325780"/>
    </source>
</evidence>
<dbReference type="InterPro" id="IPR029063">
    <property type="entry name" value="SAM-dependent_MTases_sf"/>
</dbReference>
<keyword evidence="4 7" id="KW-0808">Transferase</keyword>
<keyword evidence="8" id="KW-1185">Reference proteome</keyword>
<comment type="pathway">
    <text evidence="1">Secondary metabolite biosynthesis.</text>
</comment>
<sequence>MTTFSHEQFDYKSYAQHRPAPTKSVFDAILTYHDGPLDKCIDLGCGHGVAARGLAEHFKSVTGIDPSEGMLREARARTSASHLEYRRSKAETLPFIPDQSISLVIACQAAHWFDAEHVWKEMTRVVQSKGTVAFWNWGRYYLIGHHGADEILRRFTEEDLGSYWSQPGRSIWNERMRPMECRDLGNWEDLTRLQYEPCLDALASGIGGGIRMHMPLTLGGLEGLVRTWSPVHEWRKAHPDVLSVKEGGAGDIVDSVMQEIVEADEDWRNFTAFGGNWREIKIDLEMRSILLMARRK</sequence>
<dbReference type="PANTHER" id="PTHR44942">
    <property type="entry name" value="METHYLTRANSF_11 DOMAIN-CONTAINING PROTEIN"/>
    <property type="match status" value="1"/>
</dbReference>
<dbReference type="GO" id="GO:0032259">
    <property type="term" value="P:methylation"/>
    <property type="evidence" value="ECO:0007669"/>
    <property type="project" value="UniProtKB-KW"/>
</dbReference>
<evidence type="ECO:0000256" key="4">
    <source>
        <dbReference type="ARBA" id="ARBA00022679"/>
    </source>
</evidence>
<dbReference type="OrthoDB" id="10027013at2759"/>
<organism evidence="7 8">
    <name type="scientific">Aspergillus avenaceus</name>
    <dbReference type="NCBI Taxonomy" id="36643"/>
    <lineage>
        <taxon>Eukaryota</taxon>
        <taxon>Fungi</taxon>
        <taxon>Dikarya</taxon>
        <taxon>Ascomycota</taxon>
        <taxon>Pezizomycotina</taxon>
        <taxon>Eurotiomycetes</taxon>
        <taxon>Eurotiomycetidae</taxon>
        <taxon>Eurotiales</taxon>
        <taxon>Aspergillaceae</taxon>
        <taxon>Aspergillus</taxon>
        <taxon>Aspergillus subgen. Circumdati</taxon>
    </lineage>
</organism>
<gene>
    <name evidence="7" type="ORF">BDV25DRAFT_130818</name>
</gene>
<accession>A0A5N6TS42</accession>
<evidence type="ECO:0000313" key="7">
    <source>
        <dbReference type="EMBL" id="KAE8148891.1"/>
    </source>
</evidence>
<evidence type="ECO:0000259" key="6">
    <source>
        <dbReference type="Pfam" id="PF08241"/>
    </source>
</evidence>
<keyword evidence="5" id="KW-0949">S-adenosyl-L-methionine</keyword>
<protein>
    <submittedName>
        <fullName evidence="7">S-adenosyl-L-methionine-dependent methyltransferase</fullName>
    </submittedName>
</protein>
<dbReference type="Pfam" id="PF08241">
    <property type="entry name" value="Methyltransf_11"/>
    <property type="match status" value="1"/>
</dbReference>
<dbReference type="AlphaFoldDB" id="A0A5N6TS42"/>
<dbReference type="Gene3D" id="3.40.50.150">
    <property type="entry name" value="Vaccinia Virus protein VP39"/>
    <property type="match status" value="1"/>
</dbReference>
<feature type="domain" description="Methyltransferase type 11" evidence="6">
    <location>
        <begin position="42"/>
        <end position="134"/>
    </location>
</feature>
<dbReference type="GO" id="GO:0008757">
    <property type="term" value="F:S-adenosylmethionine-dependent methyltransferase activity"/>
    <property type="evidence" value="ECO:0007669"/>
    <property type="project" value="InterPro"/>
</dbReference>
<dbReference type="EMBL" id="ML742142">
    <property type="protein sequence ID" value="KAE8148891.1"/>
    <property type="molecule type" value="Genomic_DNA"/>
</dbReference>